<gene>
    <name evidence="9" type="ORF">ASAP_0039</name>
</gene>
<reference evidence="9 10" key="1">
    <citation type="journal article" date="2014" name="Genome Biol. Evol.">
        <title>Acetic acid bacteria genomes reveal functional traits for adaptation to life in insect guts.</title>
        <authorList>
            <person name="Chouaia B."/>
            <person name="Gaiarsa S."/>
            <person name="Crotti E."/>
            <person name="Comandatore F."/>
            <person name="Degli Esposti M."/>
            <person name="Ricci I."/>
            <person name="Alma A."/>
            <person name="Favia G."/>
            <person name="Bandi C."/>
            <person name="Daffonchio D."/>
        </authorList>
    </citation>
    <scope>NUCLEOTIDE SEQUENCE [LARGE SCALE GENOMIC DNA]</scope>
    <source>
        <strain evidence="9 10">SF2.1</strain>
    </source>
</reference>
<dbReference type="PANTHER" id="PTHR31611:SF0">
    <property type="entry name" value="HIGH-AFFINITY NICKEL TRANSPORT PROTEIN NIC1"/>
    <property type="match status" value="1"/>
</dbReference>
<dbReference type="AlphaFoldDB" id="A0A060QAG3"/>
<dbReference type="RefSeq" id="WP_031240906.1">
    <property type="nucleotide sequence ID" value="NZ_CBLX010000002.1"/>
</dbReference>
<dbReference type="InterPro" id="IPR011541">
    <property type="entry name" value="Ni/Co_transpt_high_affinity"/>
</dbReference>
<accession>A0A060QAG3</accession>
<reference evidence="9 10" key="2">
    <citation type="journal article" date="2014" name="PLoS ONE">
        <title>Evolution of mitochondria reconstructed from the energy metabolism of living bacteria.</title>
        <authorList>
            <person name="Degli Esposti M."/>
            <person name="Chouaia B."/>
            <person name="Comandatore F."/>
            <person name="Crotti E."/>
            <person name="Sassera D."/>
            <person name="Lievens P.M."/>
            <person name="Daffonchio D."/>
            <person name="Bandi C."/>
        </authorList>
    </citation>
    <scope>NUCLEOTIDE SEQUENCE [LARGE SCALE GENOMIC DNA]</scope>
    <source>
        <strain evidence="9 10">SF2.1</strain>
    </source>
</reference>
<keyword evidence="6 8" id="KW-1133">Transmembrane helix</keyword>
<keyword evidence="4" id="KW-0533">Nickel</keyword>
<feature type="transmembrane region" description="Helical" evidence="8">
    <location>
        <begin position="148"/>
        <end position="178"/>
    </location>
</feature>
<evidence type="ECO:0000256" key="3">
    <source>
        <dbReference type="ARBA" id="ARBA00022448"/>
    </source>
</evidence>
<comment type="caution">
    <text evidence="9">The sequence shown here is derived from an EMBL/GenBank/DDBJ whole genome shotgun (WGS) entry which is preliminary data.</text>
</comment>
<dbReference type="InterPro" id="IPR004688">
    <property type="entry name" value="Ni/Co_transpt"/>
</dbReference>
<dbReference type="GO" id="GO:0012505">
    <property type="term" value="C:endomembrane system"/>
    <property type="evidence" value="ECO:0007669"/>
    <property type="project" value="UniProtKB-SubCell"/>
</dbReference>
<evidence type="ECO:0000313" key="9">
    <source>
        <dbReference type="EMBL" id="CDG38084.1"/>
    </source>
</evidence>
<sequence length="270" mass="28796">MIDTTLPALSLMFVLGVRHGLDPDHVAVIDNIVFRMVEIRPRLSGWAGTLFAFGHGLAVAAVVLGVSVLSVWIALPSWIGGVIDAMVIALLTLVGTLNVVALLRRREYVPVGWRSRLLPAPLRSSTHPAAVMLIGVIFGLVFDTATQAAAWGAAATTHGGILATASITLAFTFGMLLADTCDSQIVSQLLRTTRDGGAGVQRYRQIVGWLIVTLSYGMALFALLEALGVQIEIGDIGFTAVGLTAALSVVLMLIWARWVSRRISLSENKK</sequence>
<evidence type="ECO:0000256" key="4">
    <source>
        <dbReference type="ARBA" id="ARBA00022596"/>
    </source>
</evidence>
<evidence type="ECO:0000256" key="2">
    <source>
        <dbReference type="ARBA" id="ARBA00010892"/>
    </source>
</evidence>
<feature type="transmembrane region" description="Helical" evidence="8">
    <location>
        <begin position="124"/>
        <end position="142"/>
    </location>
</feature>
<protein>
    <recommendedName>
        <fullName evidence="8">Nickel/cobalt efflux system</fullName>
    </recommendedName>
</protein>
<dbReference type="Proteomes" id="UP000027583">
    <property type="component" value="Unassembled WGS sequence"/>
</dbReference>
<evidence type="ECO:0000256" key="5">
    <source>
        <dbReference type="ARBA" id="ARBA00022692"/>
    </source>
</evidence>
<evidence type="ECO:0000256" key="8">
    <source>
        <dbReference type="RuleBase" id="RU362101"/>
    </source>
</evidence>
<dbReference type="EMBL" id="CBLX010000002">
    <property type="protein sequence ID" value="CDG38084.1"/>
    <property type="molecule type" value="Genomic_DNA"/>
</dbReference>
<evidence type="ECO:0000256" key="7">
    <source>
        <dbReference type="ARBA" id="ARBA00023136"/>
    </source>
</evidence>
<dbReference type="eggNOG" id="COG3376">
    <property type="taxonomic scope" value="Bacteria"/>
</dbReference>
<comment type="subcellular location">
    <subcellularLocation>
        <location evidence="8">Cell membrane</location>
        <topology evidence="8">Multi-pass membrane protein</topology>
    </subcellularLocation>
    <subcellularLocation>
        <location evidence="1">Endomembrane system</location>
        <topology evidence="1">Multi-pass membrane protein</topology>
    </subcellularLocation>
</comment>
<organism evidence="9 10">
    <name type="scientific">Asaia bogorensis</name>
    <dbReference type="NCBI Taxonomy" id="91915"/>
    <lineage>
        <taxon>Bacteria</taxon>
        <taxon>Pseudomonadati</taxon>
        <taxon>Pseudomonadota</taxon>
        <taxon>Alphaproteobacteria</taxon>
        <taxon>Acetobacterales</taxon>
        <taxon>Acetobacteraceae</taxon>
        <taxon>Asaia</taxon>
    </lineage>
</organism>
<keyword evidence="5 8" id="KW-0812">Transmembrane</keyword>
<feature type="transmembrane region" description="Helical" evidence="8">
    <location>
        <begin position="236"/>
        <end position="256"/>
    </location>
</feature>
<feature type="transmembrane region" description="Helical" evidence="8">
    <location>
        <begin position="50"/>
        <end position="75"/>
    </location>
</feature>
<feature type="transmembrane region" description="Helical" evidence="8">
    <location>
        <begin position="81"/>
        <end position="103"/>
    </location>
</feature>
<dbReference type="PANTHER" id="PTHR31611">
    <property type="entry name" value="HIGH-AFFINITY NICKEL TRANSPORT PROTEIN NIC1"/>
    <property type="match status" value="1"/>
</dbReference>
<dbReference type="Pfam" id="PF03824">
    <property type="entry name" value="NicO"/>
    <property type="match status" value="1"/>
</dbReference>
<dbReference type="GO" id="GO:0005886">
    <property type="term" value="C:plasma membrane"/>
    <property type="evidence" value="ECO:0007669"/>
    <property type="project" value="UniProtKB-SubCell"/>
</dbReference>
<name>A0A060QAG3_9PROT</name>
<keyword evidence="3 8" id="KW-0813">Transport</keyword>
<dbReference type="GO" id="GO:0015099">
    <property type="term" value="F:nickel cation transmembrane transporter activity"/>
    <property type="evidence" value="ECO:0007669"/>
    <property type="project" value="UniProtKB-UniRule"/>
</dbReference>
<comment type="similarity">
    <text evidence="2 8">Belongs to the NiCoT transporter (TC 2.A.52) family.</text>
</comment>
<evidence type="ECO:0000256" key="6">
    <source>
        <dbReference type="ARBA" id="ARBA00022989"/>
    </source>
</evidence>
<evidence type="ECO:0000256" key="1">
    <source>
        <dbReference type="ARBA" id="ARBA00004127"/>
    </source>
</evidence>
<keyword evidence="7 8" id="KW-0472">Membrane</keyword>
<evidence type="ECO:0000313" key="10">
    <source>
        <dbReference type="Proteomes" id="UP000027583"/>
    </source>
</evidence>
<proteinExistence type="inferred from homology"/>
<feature type="transmembrane region" description="Helical" evidence="8">
    <location>
        <begin position="206"/>
        <end position="224"/>
    </location>
</feature>